<dbReference type="Pfam" id="PF09580">
    <property type="entry name" value="Spore_YhcN_YlaJ"/>
    <property type="match status" value="1"/>
</dbReference>
<sequence length="197" mass="22620">MKKITVYPTLIFLTVMLSGCLGQEGSHNGEIGDMDNPDNNNPIAYSTEQEEAQRRGLNPVENEIDSENPEQLLEGYQTKMRNPNDGNNASYNQSFYNQESQSIAREINQVEGVKISQVIVTDNHVIVSVMLDQYDYKTNPERIAEAIYNRTTDLVPDKEVNVYTDAVYWNKMKNLNARLKDEEDPERTQTFIEDFLE</sequence>
<proteinExistence type="predicted"/>
<organism evidence="2 3">
    <name type="scientific">Aquibacillus albus</name>
    <dbReference type="NCBI Taxonomy" id="1168171"/>
    <lineage>
        <taxon>Bacteria</taxon>
        <taxon>Bacillati</taxon>
        <taxon>Bacillota</taxon>
        <taxon>Bacilli</taxon>
        <taxon>Bacillales</taxon>
        <taxon>Bacillaceae</taxon>
        <taxon>Aquibacillus</taxon>
    </lineage>
</organism>
<evidence type="ECO:0000313" key="3">
    <source>
        <dbReference type="Proteomes" id="UP001296943"/>
    </source>
</evidence>
<feature type="region of interest" description="Disordered" evidence="1">
    <location>
        <begin position="28"/>
        <end position="68"/>
    </location>
</feature>
<dbReference type="RefSeq" id="WP_204496994.1">
    <property type="nucleotide sequence ID" value="NZ_JAFBDR010000001.1"/>
</dbReference>
<dbReference type="EMBL" id="JAFBDR010000001">
    <property type="protein sequence ID" value="MBM7569535.1"/>
    <property type="molecule type" value="Genomic_DNA"/>
</dbReference>
<feature type="compositionally biased region" description="Polar residues" evidence="1">
    <location>
        <begin position="37"/>
        <end position="47"/>
    </location>
</feature>
<keyword evidence="3" id="KW-1185">Reference proteome</keyword>
<accession>A0ABS2MUY1</accession>
<dbReference type="InterPro" id="IPR019076">
    <property type="entry name" value="Spore_lipoprot_YhcN/YlaJ-like"/>
</dbReference>
<protein>
    <recommendedName>
        <fullName evidence="4">Sporulation protein</fullName>
    </recommendedName>
</protein>
<comment type="caution">
    <text evidence="2">The sequence shown here is derived from an EMBL/GenBank/DDBJ whole genome shotgun (WGS) entry which is preliminary data.</text>
</comment>
<dbReference type="PROSITE" id="PS51257">
    <property type="entry name" value="PROKAR_LIPOPROTEIN"/>
    <property type="match status" value="1"/>
</dbReference>
<reference evidence="2 3" key="1">
    <citation type="submission" date="2021-01" db="EMBL/GenBank/DDBJ databases">
        <title>Genomic Encyclopedia of Type Strains, Phase IV (KMG-IV): sequencing the most valuable type-strain genomes for metagenomic binning, comparative biology and taxonomic classification.</title>
        <authorList>
            <person name="Goeker M."/>
        </authorList>
    </citation>
    <scope>NUCLEOTIDE SEQUENCE [LARGE SCALE GENOMIC DNA]</scope>
    <source>
        <strain evidence="2 3">DSM 23711</strain>
    </source>
</reference>
<name>A0ABS2MUY1_9BACI</name>
<evidence type="ECO:0000313" key="2">
    <source>
        <dbReference type="EMBL" id="MBM7569535.1"/>
    </source>
</evidence>
<evidence type="ECO:0008006" key="4">
    <source>
        <dbReference type="Google" id="ProtNLM"/>
    </source>
</evidence>
<evidence type="ECO:0000256" key="1">
    <source>
        <dbReference type="SAM" id="MobiDB-lite"/>
    </source>
</evidence>
<gene>
    <name evidence="2" type="ORF">JOC48_000004</name>
</gene>
<dbReference type="Proteomes" id="UP001296943">
    <property type="component" value="Unassembled WGS sequence"/>
</dbReference>